<comment type="catalytic activity">
    <reaction evidence="8">
        <text>apo-[ACP] + CoA = holo-[ACP] + adenosine 3',5'-bisphosphate + H(+)</text>
        <dbReference type="Rhea" id="RHEA:12068"/>
        <dbReference type="Rhea" id="RHEA-COMP:9685"/>
        <dbReference type="Rhea" id="RHEA-COMP:9690"/>
        <dbReference type="ChEBI" id="CHEBI:15378"/>
        <dbReference type="ChEBI" id="CHEBI:29999"/>
        <dbReference type="ChEBI" id="CHEBI:57287"/>
        <dbReference type="ChEBI" id="CHEBI:58343"/>
        <dbReference type="ChEBI" id="CHEBI:64479"/>
        <dbReference type="EC" id="2.7.8.7"/>
    </reaction>
</comment>
<dbReference type="InterPro" id="IPR008278">
    <property type="entry name" value="4-PPantetheinyl_Trfase_dom"/>
</dbReference>
<keyword evidence="2 8" id="KW-0808">Transferase</keyword>
<feature type="binding site" evidence="8">
    <location>
        <position position="60"/>
    </location>
    <ligand>
        <name>Mg(2+)</name>
        <dbReference type="ChEBI" id="CHEBI:18420"/>
    </ligand>
</feature>
<dbReference type="GO" id="GO:0005737">
    <property type="term" value="C:cytoplasm"/>
    <property type="evidence" value="ECO:0007669"/>
    <property type="project" value="UniProtKB-SubCell"/>
</dbReference>
<keyword evidence="3 8" id="KW-0479">Metal-binding</keyword>
<keyword evidence="7 8" id="KW-0275">Fatty acid biosynthesis</keyword>
<evidence type="ECO:0000256" key="1">
    <source>
        <dbReference type="ARBA" id="ARBA00022516"/>
    </source>
</evidence>
<comment type="subcellular location">
    <subcellularLocation>
        <location evidence="8">Cytoplasm</location>
    </subcellularLocation>
</comment>
<keyword evidence="8" id="KW-0963">Cytoplasm</keyword>
<evidence type="ECO:0000256" key="8">
    <source>
        <dbReference type="HAMAP-Rule" id="MF_00101"/>
    </source>
</evidence>
<organism evidence="10 11">
    <name type="scientific">Paenibacillus cellulosilyticus</name>
    <dbReference type="NCBI Taxonomy" id="375489"/>
    <lineage>
        <taxon>Bacteria</taxon>
        <taxon>Bacillati</taxon>
        <taxon>Bacillota</taxon>
        <taxon>Bacilli</taxon>
        <taxon>Bacillales</taxon>
        <taxon>Paenibacillaceae</taxon>
        <taxon>Paenibacillus</taxon>
    </lineage>
</organism>
<comment type="caution">
    <text evidence="10">The sequence shown here is derived from an EMBL/GenBank/DDBJ whole genome shotgun (WGS) entry which is preliminary data.</text>
</comment>
<dbReference type="InterPro" id="IPR004568">
    <property type="entry name" value="Ppantetheine-prot_Trfase_dom"/>
</dbReference>
<dbReference type="Pfam" id="PF01648">
    <property type="entry name" value="ACPS"/>
    <property type="match status" value="1"/>
</dbReference>
<evidence type="ECO:0000256" key="7">
    <source>
        <dbReference type="ARBA" id="ARBA00023160"/>
    </source>
</evidence>
<dbReference type="NCBIfam" id="TIGR00556">
    <property type="entry name" value="pantethn_trn"/>
    <property type="match status" value="1"/>
</dbReference>
<dbReference type="RefSeq" id="WP_110046028.1">
    <property type="nucleotide sequence ID" value="NZ_CP054613.1"/>
</dbReference>
<comment type="cofactor">
    <cofactor evidence="8">
        <name>Mg(2+)</name>
        <dbReference type="ChEBI" id="CHEBI:18420"/>
    </cofactor>
</comment>
<keyword evidence="6 8" id="KW-0443">Lipid metabolism</keyword>
<evidence type="ECO:0000256" key="2">
    <source>
        <dbReference type="ARBA" id="ARBA00022679"/>
    </source>
</evidence>
<dbReference type="NCBIfam" id="TIGR00516">
    <property type="entry name" value="acpS"/>
    <property type="match status" value="1"/>
</dbReference>
<protein>
    <recommendedName>
        <fullName evidence="8">Holo-[acyl-carrier-protein] synthase</fullName>
        <shortName evidence="8">Holo-ACP synthase</shortName>
        <ecNumber evidence="8">2.7.8.7</ecNumber>
    </recommendedName>
    <alternativeName>
        <fullName evidence="8">4'-phosphopantetheinyl transferase AcpS</fullName>
    </alternativeName>
</protein>
<dbReference type="InterPro" id="IPR002582">
    <property type="entry name" value="ACPS"/>
</dbReference>
<dbReference type="GO" id="GO:0006633">
    <property type="term" value="P:fatty acid biosynthetic process"/>
    <property type="evidence" value="ECO:0007669"/>
    <property type="project" value="UniProtKB-UniRule"/>
</dbReference>
<comment type="similarity">
    <text evidence="8">Belongs to the P-Pant transferase superfamily. AcpS family.</text>
</comment>
<evidence type="ECO:0000313" key="10">
    <source>
        <dbReference type="EMBL" id="PWV97298.1"/>
    </source>
</evidence>
<dbReference type="Gene3D" id="3.90.470.20">
    <property type="entry name" value="4'-phosphopantetheinyl transferase domain"/>
    <property type="match status" value="1"/>
</dbReference>
<keyword evidence="11" id="KW-1185">Reference proteome</keyword>
<evidence type="ECO:0000259" key="9">
    <source>
        <dbReference type="Pfam" id="PF01648"/>
    </source>
</evidence>
<evidence type="ECO:0000256" key="6">
    <source>
        <dbReference type="ARBA" id="ARBA00023098"/>
    </source>
</evidence>
<dbReference type="HAMAP" id="MF_00101">
    <property type="entry name" value="AcpS"/>
    <property type="match status" value="1"/>
</dbReference>
<dbReference type="AlphaFoldDB" id="A0A2V2YQX1"/>
<sequence length="137" mass="14555">MIIGIGHDIADIDRVAAILEKRAGAKFIEKVLAGTERERAAELAGRRLAEFVAGRFAAKEAVVKALGCGIGAIAGLHDVVIGRDELGKPEVLLSAATRRKLGWEDDHAGSKVTRRVHVTITHDRGIASAFAIVEQLG</sequence>
<keyword evidence="4 8" id="KW-0276">Fatty acid metabolism</keyword>
<keyword evidence="1 8" id="KW-0444">Lipid biosynthesis</keyword>
<dbReference type="SUPFAM" id="SSF56214">
    <property type="entry name" value="4'-phosphopantetheinyl transferase"/>
    <property type="match status" value="1"/>
</dbReference>
<evidence type="ECO:0000256" key="3">
    <source>
        <dbReference type="ARBA" id="ARBA00022723"/>
    </source>
</evidence>
<keyword evidence="5 8" id="KW-0460">Magnesium</keyword>
<dbReference type="GO" id="GO:0000287">
    <property type="term" value="F:magnesium ion binding"/>
    <property type="evidence" value="ECO:0007669"/>
    <property type="project" value="UniProtKB-UniRule"/>
</dbReference>
<comment type="function">
    <text evidence="8">Transfers the 4'-phosphopantetheine moiety from coenzyme A to a Ser of acyl-carrier-protein.</text>
</comment>
<dbReference type="EC" id="2.7.8.7" evidence="8"/>
<reference evidence="10 11" key="1">
    <citation type="submission" date="2018-05" db="EMBL/GenBank/DDBJ databases">
        <title>Genomic Encyclopedia of Type Strains, Phase III (KMG-III): the genomes of soil and plant-associated and newly described type strains.</title>
        <authorList>
            <person name="Whitman W."/>
        </authorList>
    </citation>
    <scope>NUCLEOTIDE SEQUENCE [LARGE SCALE GENOMIC DNA]</scope>
    <source>
        <strain evidence="10 11">CECT 5696</strain>
    </source>
</reference>
<evidence type="ECO:0000313" key="11">
    <source>
        <dbReference type="Proteomes" id="UP000246635"/>
    </source>
</evidence>
<dbReference type="Proteomes" id="UP000246635">
    <property type="component" value="Unassembled WGS sequence"/>
</dbReference>
<dbReference type="EMBL" id="QGTQ01000022">
    <property type="protein sequence ID" value="PWV97298.1"/>
    <property type="molecule type" value="Genomic_DNA"/>
</dbReference>
<dbReference type="GO" id="GO:0008897">
    <property type="term" value="F:holo-[acyl-carrier-protein] synthase activity"/>
    <property type="evidence" value="ECO:0007669"/>
    <property type="project" value="UniProtKB-UniRule"/>
</dbReference>
<name>A0A2V2YQX1_9BACL</name>
<feature type="domain" description="4'-phosphopantetheinyl transferase" evidence="9">
    <location>
        <begin position="4"/>
        <end position="96"/>
    </location>
</feature>
<feature type="binding site" evidence="8">
    <location>
        <position position="8"/>
    </location>
    <ligand>
        <name>Mg(2+)</name>
        <dbReference type="ChEBI" id="CHEBI:18420"/>
    </ligand>
</feature>
<evidence type="ECO:0000256" key="4">
    <source>
        <dbReference type="ARBA" id="ARBA00022832"/>
    </source>
</evidence>
<gene>
    <name evidence="8" type="primary">acpS</name>
    <name evidence="10" type="ORF">DFQ01_12229</name>
</gene>
<accession>A0A2V2YQX1</accession>
<evidence type="ECO:0000256" key="5">
    <source>
        <dbReference type="ARBA" id="ARBA00022842"/>
    </source>
</evidence>
<proteinExistence type="inferred from homology"/>
<dbReference type="OrthoDB" id="517356at2"/>
<dbReference type="InterPro" id="IPR037143">
    <property type="entry name" value="4-PPantetheinyl_Trfase_dom_sf"/>
</dbReference>